<name>A0A4R1S0K7_HYDET</name>
<gene>
    <name evidence="2" type="ORF">EDC14_100694</name>
</gene>
<comment type="caution">
    <text evidence="2">The sequence shown here is derived from an EMBL/GenBank/DDBJ whole genome shotgun (WGS) entry which is preliminary data.</text>
</comment>
<dbReference type="OrthoDB" id="9809583at2"/>
<dbReference type="SUPFAM" id="SSF51445">
    <property type="entry name" value="(Trans)glycosidases"/>
    <property type="match status" value="1"/>
</dbReference>
<sequence length="837" mass="91191">MEAEKLVIQVDRETGAVKHGTAGFLYGLGNEGVPNLQMLAPLKPGVAAQKPPGGLQHPNGDAFEVAATFSEAGGRQIQIYMQDAYAQWPYESQDIGDYLERVAAMVQKVAAHPRKERFAYVPFNEPDWIWYNAEDRRDAFFEDWLTVYREIRRLDPSGPIVGPNIASYHEGFIESFMSFCKSEACLPDIVSWHELDPKFFSDWHRHLEHYRGIERSLGLPEKPICINEYGNWRDLSVPGRLIQWLARFEESKVEACLAYWHAAGNLDDLVTRNNETTGAWWLFKWYGELTGNTVAVHPSRAAAEGLQGIAALDQEKLQLRVVFGGCADGCDIVLKGLAGVPGFAGGVHAGLWSVAWSGHEGPSAGPIAELESDFPVTDGATLIPVREMDAASAYLLIVTAKDHAAAGGVRKAWQGTYEAEDAQISEGIIIEGGTPAQPNRNYHSGRGRVGELGQDASRVRFTVAVPYSGSYALDIFYGNGHGAMAGQWLGVDERDWRLLEYHPNLAWGFIDRKTVPLELKQGRHTITLAKYAAGAGLAELAVDLDKIVLAHSAPAPGPRHYPAAYAELLGMAKLGREIGGYSGNGYVLLGGGDAGVRFVTGQANHGFNRIRIRYAIASHSEDPETSAIPALSINVNGAAWELPRPESLNPNQWQDAACQVFLPAGISQITFGSRAGNPNQNIALDSIALEEGNGPVASYEAEAPENTLAGSAKVGDDAYASAGKYVRDIGDGAENFLQFNGITVEADGTYCMVIDYANAEKVGAHQYNVNIVDRYADIWVNGREAGRVYFRNTFGWNSYRSKAVHLELKAGANTIRFSNAEAAAPHIDKITIAPFQT</sequence>
<dbReference type="AlphaFoldDB" id="A0A4R1S0K7"/>
<organism evidence="2 3">
    <name type="scientific">Hydrogenispora ethanolica</name>
    <dbReference type="NCBI Taxonomy" id="1082276"/>
    <lineage>
        <taxon>Bacteria</taxon>
        <taxon>Bacillati</taxon>
        <taxon>Bacillota</taxon>
        <taxon>Hydrogenispora</taxon>
    </lineage>
</organism>
<proteinExistence type="predicted"/>
<evidence type="ECO:0000259" key="1">
    <source>
        <dbReference type="PROSITE" id="PS51175"/>
    </source>
</evidence>
<dbReference type="RefSeq" id="WP_132013595.1">
    <property type="nucleotide sequence ID" value="NZ_SLUN01000006.1"/>
</dbReference>
<dbReference type="InterPro" id="IPR005084">
    <property type="entry name" value="CBM6"/>
</dbReference>
<dbReference type="Proteomes" id="UP000295008">
    <property type="component" value="Unassembled WGS sequence"/>
</dbReference>
<dbReference type="CDD" id="cd04081">
    <property type="entry name" value="CBM35_galactosidase-like"/>
    <property type="match status" value="1"/>
</dbReference>
<dbReference type="Gene3D" id="2.60.120.260">
    <property type="entry name" value="Galactose-binding domain-like"/>
    <property type="match status" value="3"/>
</dbReference>
<dbReference type="InterPro" id="IPR008979">
    <property type="entry name" value="Galactose-bd-like_sf"/>
</dbReference>
<reference evidence="2 3" key="1">
    <citation type="submission" date="2019-03" db="EMBL/GenBank/DDBJ databases">
        <title>Genomic Encyclopedia of Type Strains, Phase IV (KMG-IV): sequencing the most valuable type-strain genomes for metagenomic binning, comparative biology and taxonomic classification.</title>
        <authorList>
            <person name="Goeker M."/>
        </authorList>
    </citation>
    <scope>NUCLEOTIDE SEQUENCE [LARGE SCALE GENOMIC DNA]</scope>
    <source>
        <strain evidence="2 3">LX-B</strain>
    </source>
</reference>
<evidence type="ECO:0000313" key="3">
    <source>
        <dbReference type="Proteomes" id="UP000295008"/>
    </source>
</evidence>
<dbReference type="SUPFAM" id="SSF49785">
    <property type="entry name" value="Galactose-binding domain-like"/>
    <property type="match status" value="2"/>
</dbReference>
<dbReference type="Gene3D" id="3.20.20.80">
    <property type="entry name" value="Glycosidases"/>
    <property type="match status" value="1"/>
</dbReference>
<accession>A0A4R1S0K7</accession>
<dbReference type="EMBL" id="SLUN01000006">
    <property type="protein sequence ID" value="TCL72384.1"/>
    <property type="molecule type" value="Genomic_DNA"/>
</dbReference>
<dbReference type="PROSITE" id="PS51175">
    <property type="entry name" value="CBM6"/>
    <property type="match status" value="1"/>
</dbReference>
<keyword evidence="3" id="KW-1185">Reference proteome</keyword>
<evidence type="ECO:0000313" key="2">
    <source>
        <dbReference type="EMBL" id="TCL72384.1"/>
    </source>
</evidence>
<dbReference type="GO" id="GO:0030246">
    <property type="term" value="F:carbohydrate binding"/>
    <property type="evidence" value="ECO:0007669"/>
    <property type="project" value="InterPro"/>
</dbReference>
<feature type="domain" description="CBM6" evidence="1">
    <location>
        <begin position="697"/>
        <end position="833"/>
    </location>
</feature>
<dbReference type="InterPro" id="IPR017853">
    <property type="entry name" value="GH"/>
</dbReference>
<protein>
    <recommendedName>
        <fullName evidence="1">CBM6 domain-containing protein</fullName>
    </recommendedName>
</protein>